<dbReference type="SMART" id="SM00220">
    <property type="entry name" value="S_TKc"/>
    <property type="match status" value="1"/>
</dbReference>
<evidence type="ECO:0000256" key="5">
    <source>
        <dbReference type="ARBA" id="ARBA00022777"/>
    </source>
</evidence>
<dbReference type="GO" id="GO:0004674">
    <property type="term" value="F:protein serine/threonine kinase activity"/>
    <property type="evidence" value="ECO:0000318"/>
    <property type="project" value="GO_Central"/>
</dbReference>
<evidence type="ECO:0000313" key="12">
    <source>
        <dbReference type="EMBL" id="EDO30609.1"/>
    </source>
</evidence>
<evidence type="ECO:0000256" key="6">
    <source>
        <dbReference type="ARBA" id="ARBA00022840"/>
    </source>
</evidence>
<sequence>MAKRRKLIIKTLRIGSLLGRGGFGSVFEATLRGKKYAVKQMHRTAKNPRAMQESMEAEKLILALKHPNIVQTFAVLETENMEDVLIIMEFAGSRNLQTVIDNDRETLDSKRRLNFACDITKALEAIHNKNIAHLDLKPSNIIVNSHDVCKLADFGCCQVTDPYELSADSLLPPSPTHSPSARSFLTGTFAYRAPELLKGEPATVKADIYSLGICLWQMLTREQPYGLESQFVVIFGVVANQLRPSLASVSCDRQEGKHELYIELITALWLADPVKRPNANQVTKKLRTLQAFE</sequence>
<dbReference type="InterPro" id="IPR000719">
    <property type="entry name" value="Prot_kinase_dom"/>
</dbReference>
<comment type="similarity">
    <text evidence="10">Belongs to the protein kinase superfamily.</text>
</comment>
<dbReference type="PANTHER" id="PTHR44329">
    <property type="entry name" value="SERINE/THREONINE-PROTEIN KINASE TNNI3K-RELATED"/>
    <property type="match status" value="1"/>
</dbReference>
<dbReference type="PhylomeDB" id="A7T0A3"/>
<dbReference type="InterPro" id="IPR051681">
    <property type="entry name" value="Ser/Thr_Kinases-Pseudokinases"/>
</dbReference>
<dbReference type="InterPro" id="IPR008271">
    <property type="entry name" value="Ser/Thr_kinase_AS"/>
</dbReference>
<dbReference type="Gene3D" id="1.10.510.10">
    <property type="entry name" value="Transferase(Phosphotransferase) domain 1"/>
    <property type="match status" value="1"/>
</dbReference>
<dbReference type="EMBL" id="DS470011">
    <property type="protein sequence ID" value="EDO30609.1"/>
    <property type="molecule type" value="Genomic_DNA"/>
</dbReference>
<dbReference type="Proteomes" id="UP000001593">
    <property type="component" value="Unassembled WGS sequence"/>
</dbReference>
<dbReference type="KEGG" id="nve:5501418"/>
<dbReference type="InterPro" id="IPR017441">
    <property type="entry name" value="Protein_kinase_ATP_BS"/>
</dbReference>
<comment type="catalytic activity">
    <reaction evidence="8">
        <text>L-seryl-[protein] + ATP = O-phospho-L-seryl-[protein] + ADP + H(+)</text>
        <dbReference type="Rhea" id="RHEA:17989"/>
        <dbReference type="Rhea" id="RHEA-COMP:9863"/>
        <dbReference type="Rhea" id="RHEA-COMP:11604"/>
        <dbReference type="ChEBI" id="CHEBI:15378"/>
        <dbReference type="ChEBI" id="CHEBI:29999"/>
        <dbReference type="ChEBI" id="CHEBI:30616"/>
        <dbReference type="ChEBI" id="CHEBI:83421"/>
        <dbReference type="ChEBI" id="CHEBI:456216"/>
        <dbReference type="EC" id="2.7.11.1"/>
    </reaction>
</comment>
<dbReference type="InterPro" id="IPR011009">
    <property type="entry name" value="Kinase-like_dom_sf"/>
</dbReference>
<evidence type="ECO:0000256" key="7">
    <source>
        <dbReference type="ARBA" id="ARBA00047899"/>
    </source>
</evidence>
<dbReference type="PROSITE" id="PS00107">
    <property type="entry name" value="PROTEIN_KINASE_ATP"/>
    <property type="match status" value="1"/>
</dbReference>
<dbReference type="GO" id="GO:0005524">
    <property type="term" value="F:ATP binding"/>
    <property type="evidence" value="ECO:0007669"/>
    <property type="project" value="UniProtKB-UniRule"/>
</dbReference>
<evidence type="ECO:0000256" key="1">
    <source>
        <dbReference type="ARBA" id="ARBA00012513"/>
    </source>
</evidence>
<dbReference type="PROSITE" id="PS50011">
    <property type="entry name" value="PROTEIN_KINASE_DOM"/>
    <property type="match status" value="1"/>
</dbReference>
<keyword evidence="2 10" id="KW-0723">Serine/threonine-protein kinase</keyword>
<dbReference type="AlphaFoldDB" id="A7T0A3"/>
<dbReference type="OMA" id="LSWCSID"/>
<keyword evidence="13" id="KW-1185">Reference proteome</keyword>
<dbReference type="InParanoid" id="A7T0A3"/>
<gene>
    <name evidence="12" type="ORF">NEMVEDRAFT_v1g220344</name>
</gene>
<comment type="catalytic activity">
    <reaction evidence="7">
        <text>L-threonyl-[protein] + ATP = O-phospho-L-threonyl-[protein] + ADP + H(+)</text>
        <dbReference type="Rhea" id="RHEA:46608"/>
        <dbReference type="Rhea" id="RHEA-COMP:11060"/>
        <dbReference type="Rhea" id="RHEA-COMP:11605"/>
        <dbReference type="ChEBI" id="CHEBI:15378"/>
        <dbReference type="ChEBI" id="CHEBI:30013"/>
        <dbReference type="ChEBI" id="CHEBI:30616"/>
        <dbReference type="ChEBI" id="CHEBI:61977"/>
        <dbReference type="ChEBI" id="CHEBI:456216"/>
        <dbReference type="EC" id="2.7.11.1"/>
    </reaction>
</comment>
<dbReference type="FunCoup" id="A7T0A3">
    <property type="interactions" value="54"/>
</dbReference>
<proteinExistence type="inferred from homology"/>
<keyword evidence="4 9" id="KW-0547">Nucleotide-binding</keyword>
<dbReference type="PIRSF" id="PIRSF000654">
    <property type="entry name" value="Integrin-linked_kinase"/>
    <property type="match status" value="1"/>
</dbReference>
<evidence type="ECO:0000313" key="13">
    <source>
        <dbReference type="Proteomes" id="UP000001593"/>
    </source>
</evidence>
<evidence type="ECO:0000256" key="3">
    <source>
        <dbReference type="ARBA" id="ARBA00022679"/>
    </source>
</evidence>
<evidence type="ECO:0000256" key="10">
    <source>
        <dbReference type="RuleBase" id="RU000304"/>
    </source>
</evidence>
<dbReference type="PROSITE" id="PS00108">
    <property type="entry name" value="PROTEIN_KINASE_ST"/>
    <property type="match status" value="1"/>
</dbReference>
<dbReference type="eggNOG" id="KOG0192">
    <property type="taxonomic scope" value="Eukaryota"/>
</dbReference>
<organism evidence="12 13">
    <name type="scientific">Nematostella vectensis</name>
    <name type="common">Starlet sea anemone</name>
    <dbReference type="NCBI Taxonomy" id="45351"/>
    <lineage>
        <taxon>Eukaryota</taxon>
        <taxon>Metazoa</taxon>
        <taxon>Cnidaria</taxon>
        <taxon>Anthozoa</taxon>
        <taxon>Hexacorallia</taxon>
        <taxon>Actiniaria</taxon>
        <taxon>Edwardsiidae</taxon>
        <taxon>Nematostella</taxon>
    </lineage>
</organism>
<evidence type="ECO:0000256" key="2">
    <source>
        <dbReference type="ARBA" id="ARBA00022527"/>
    </source>
</evidence>
<dbReference type="EC" id="2.7.11.1" evidence="1"/>
<reference evidence="12 13" key="1">
    <citation type="journal article" date="2007" name="Science">
        <title>Sea anemone genome reveals ancestral eumetazoan gene repertoire and genomic organization.</title>
        <authorList>
            <person name="Putnam N.H."/>
            <person name="Srivastava M."/>
            <person name="Hellsten U."/>
            <person name="Dirks B."/>
            <person name="Chapman J."/>
            <person name="Salamov A."/>
            <person name="Terry A."/>
            <person name="Shapiro H."/>
            <person name="Lindquist E."/>
            <person name="Kapitonov V.V."/>
            <person name="Jurka J."/>
            <person name="Genikhovich G."/>
            <person name="Grigoriev I.V."/>
            <person name="Lucas S.M."/>
            <person name="Steele R.E."/>
            <person name="Finnerty J.R."/>
            <person name="Technau U."/>
            <person name="Martindale M.Q."/>
            <person name="Rokhsar D.S."/>
        </authorList>
    </citation>
    <scope>NUCLEOTIDE SEQUENCE [LARGE SCALE GENOMIC DNA]</scope>
    <source>
        <strain evidence="13">CH2 X CH6</strain>
    </source>
</reference>
<evidence type="ECO:0000259" key="11">
    <source>
        <dbReference type="PROSITE" id="PS50011"/>
    </source>
</evidence>
<dbReference type="GO" id="GO:0007165">
    <property type="term" value="P:signal transduction"/>
    <property type="evidence" value="ECO:0000318"/>
    <property type="project" value="GO_Central"/>
</dbReference>
<keyword evidence="5" id="KW-0418">Kinase</keyword>
<dbReference type="HOGENOM" id="CLU_000288_7_35_1"/>
<accession>A7T0A3</accession>
<name>A7T0A3_NEMVE</name>
<feature type="domain" description="Protein kinase" evidence="11">
    <location>
        <begin position="12"/>
        <end position="293"/>
    </location>
</feature>
<protein>
    <recommendedName>
        <fullName evidence="1">non-specific serine/threonine protein kinase</fullName>
        <ecNumber evidence="1">2.7.11.1</ecNumber>
    </recommendedName>
</protein>
<dbReference type="PANTHER" id="PTHR44329:SF285">
    <property type="entry name" value="V-MOS MOLONEY MURINE SARCOMA VIRAL ONCO HOMOLOG"/>
    <property type="match status" value="1"/>
</dbReference>
<dbReference type="SUPFAM" id="SSF56112">
    <property type="entry name" value="Protein kinase-like (PK-like)"/>
    <property type="match status" value="1"/>
</dbReference>
<keyword evidence="6 9" id="KW-0067">ATP-binding</keyword>
<dbReference type="Gene3D" id="3.30.200.20">
    <property type="entry name" value="Phosphorylase Kinase, domain 1"/>
    <property type="match status" value="1"/>
</dbReference>
<evidence type="ECO:0000256" key="8">
    <source>
        <dbReference type="ARBA" id="ARBA00048679"/>
    </source>
</evidence>
<feature type="binding site" evidence="9">
    <location>
        <position position="39"/>
    </location>
    <ligand>
        <name>ATP</name>
        <dbReference type="ChEBI" id="CHEBI:30616"/>
    </ligand>
</feature>
<keyword evidence="3" id="KW-0808">Transferase</keyword>
<dbReference type="STRING" id="45351.A7T0A3"/>
<evidence type="ECO:0000256" key="9">
    <source>
        <dbReference type="PROSITE-ProRule" id="PRU10141"/>
    </source>
</evidence>
<evidence type="ECO:0000256" key="4">
    <source>
        <dbReference type="ARBA" id="ARBA00022741"/>
    </source>
</evidence>
<dbReference type="Pfam" id="PF00069">
    <property type="entry name" value="Pkinase"/>
    <property type="match status" value="1"/>
</dbReference>
<dbReference type="GO" id="GO:0005737">
    <property type="term" value="C:cytoplasm"/>
    <property type="evidence" value="ECO:0000318"/>
    <property type="project" value="GO_Central"/>
</dbReference>